<evidence type="ECO:0000256" key="1">
    <source>
        <dbReference type="SAM" id="Phobius"/>
    </source>
</evidence>
<dbReference type="Proteomes" id="UP001549773">
    <property type="component" value="Unassembled WGS sequence"/>
</dbReference>
<feature type="transmembrane region" description="Helical" evidence="1">
    <location>
        <begin position="52"/>
        <end position="71"/>
    </location>
</feature>
<keyword evidence="1" id="KW-0812">Transmembrane</keyword>
<evidence type="ECO:0000313" key="2">
    <source>
        <dbReference type="EMBL" id="MET7029932.1"/>
    </source>
</evidence>
<protein>
    <submittedName>
        <fullName evidence="2">DUF998 domain-containing protein</fullName>
    </submittedName>
</protein>
<accession>A0ABV2TXD5</accession>
<feature type="transmembrane region" description="Helical" evidence="1">
    <location>
        <begin position="157"/>
        <end position="175"/>
    </location>
</feature>
<name>A0ABV2TXD5_9FLAO</name>
<feature type="transmembrane region" description="Helical" evidence="1">
    <location>
        <begin position="7"/>
        <end position="28"/>
    </location>
</feature>
<keyword evidence="3" id="KW-1185">Reference proteome</keyword>
<gene>
    <name evidence="2" type="ORF">ABXZ32_11020</name>
</gene>
<reference evidence="2 3" key="1">
    <citation type="submission" date="2024-07" db="EMBL/GenBank/DDBJ databases">
        <title>The genome sequence of type strain Sediminicola luteus GDMCC 1.2596T.</title>
        <authorList>
            <person name="Liu Y."/>
        </authorList>
    </citation>
    <scope>NUCLEOTIDE SEQUENCE [LARGE SCALE GENOMIC DNA]</scope>
    <source>
        <strain evidence="2 3">GDMCC 1.2596</strain>
    </source>
</reference>
<dbReference type="EMBL" id="JBEWYP010000006">
    <property type="protein sequence ID" value="MET7029932.1"/>
    <property type="molecule type" value="Genomic_DNA"/>
</dbReference>
<feature type="transmembrane region" description="Helical" evidence="1">
    <location>
        <begin position="83"/>
        <end position="103"/>
    </location>
</feature>
<evidence type="ECO:0000313" key="3">
    <source>
        <dbReference type="Proteomes" id="UP001549773"/>
    </source>
</evidence>
<feature type="transmembrane region" description="Helical" evidence="1">
    <location>
        <begin position="123"/>
        <end position="145"/>
    </location>
</feature>
<dbReference type="RefSeq" id="WP_354618733.1">
    <property type="nucleotide sequence ID" value="NZ_JBEWYP010000006.1"/>
</dbReference>
<keyword evidence="1" id="KW-0472">Membrane</keyword>
<proteinExistence type="predicted"/>
<dbReference type="InterPro" id="IPR009339">
    <property type="entry name" value="DUF998"/>
</dbReference>
<organism evidence="2 3">
    <name type="scientific">Sediminicola luteus</name>
    <dbReference type="NCBI Taxonomy" id="319238"/>
    <lineage>
        <taxon>Bacteria</taxon>
        <taxon>Pseudomonadati</taxon>
        <taxon>Bacteroidota</taxon>
        <taxon>Flavobacteriia</taxon>
        <taxon>Flavobacteriales</taxon>
        <taxon>Flavobacteriaceae</taxon>
        <taxon>Sediminicola</taxon>
    </lineage>
</organism>
<comment type="caution">
    <text evidence="2">The sequence shown here is derived from an EMBL/GenBank/DDBJ whole genome shotgun (WGS) entry which is preliminary data.</text>
</comment>
<keyword evidence="1" id="KW-1133">Transmembrane helix</keyword>
<dbReference type="Pfam" id="PF06197">
    <property type="entry name" value="DUF998"/>
    <property type="match status" value="1"/>
</dbReference>
<feature type="transmembrane region" description="Helical" evidence="1">
    <location>
        <begin position="181"/>
        <end position="202"/>
    </location>
</feature>
<sequence>MSNKIIFFIGVLGVSLFVASAIIGGLLIENYSATSQYISETYAIDTEYGTNLRIYGIIPSGILLTIFAFVGNKMFPASKLTKIGFYGLGIFYGIATVMVGVFPCDSGCNKEFIDPSISQIIHNIIGFLTYIFVPLSIILIGLGLKKSPFYNRLSNQAIIYGITSMLFVYLLFSNSDPAYNGIYQRIIESVFVIWILTCAFSIKNKIPASKNL</sequence>